<feature type="coiled-coil region" evidence="1">
    <location>
        <begin position="90"/>
        <end position="124"/>
    </location>
</feature>
<proteinExistence type="predicted"/>
<reference evidence="3 4" key="1">
    <citation type="submission" date="2017-11" db="EMBL/GenBank/DDBJ databases">
        <authorList>
            <person name="Han C.G."/>
        </authorList>
    </citation>
    <scope>NUCLEOTIDE SEQUENCE [LARGE SCALE GENOMIC DNA]</scope>
    <source>
        <strain evidence="3 4">A8</strain>
    </source>
</reference>
<accession>A0A2N4YPR9</accession>
<keyword evidence="2" id="KW-1133">Transmembrane helix</keyword>
<feature type="transmembrane region" description="Helical" evidence="2">
    <location>
        <begin position="58"/>
        <end position="75"/>
    </location>
</feature>
<sequence length="221" mass="23349">YFRLLGCAGENIDKVAQLKDLPMGLPEGTVRAVLALIVAVVGLPLLLFSSQLGTTPEIAGYLNGIITGVFGYYFGTRAAASTATTNNNSVASAQQAAQEQTRQAERAQNDADQKMQLAEKIQSTADVDPLLDKAQRQLALAKALLAMLPQTNSLPTGLGDVLPGDLNNTITRAESIINALRNLSKKDVTPDQLDELNQVVNILTGATSPLSVLLNKAAPLV</sequence>
<dbReference type="EMBL" id="PIDP01002299">
    <property type="protein sequence ID" value="PLM81479.1"/>
    <property type="molecule type" value="Genomic_DNA"/>
</dbReference>
<gene>
    <name evidence="3" type="ORF">CWN47_35550</name>
</gene>
<dbReference type="AlphaFoldDB" id="A0A2N4YPR9"/>
<feature type="transmembrane region" description="Helical" evidence="2">
    <location>
        <begin position="28"/>
        <end position="46"/>
    </location>
</feature>
<keyword evidence="1" id="KW-0175">Coiled coil</keyword>
<name>A0A2N4YPR9_KLEVA</name>
<organism evidence="3 4">
    <name type="scientific">Klebsiella variicola</name>
    <dbReference type="NCBI Taxonomy" id="244366"/>
    <lineage>
        <taxon>Bacteria</taxon>
        <taxon>Pseudomonadati</taxon>
        <taxon>Pseudomonadota</taxon>
        <taxon>Gammaproteobacteria</taxon>
        <taxon>Enterobacterales</taxon>
        <taxon>Enterobacteriaceae</taxon>
        <taxon>Klebsiella/Raoultella group</taxon>
        <taxon>Klebsiella</taxon>
        <taxon>Klebsiella pneumoniae complex</taxon>
    </lineage>
</organism>
<reference evidence="3 4" key="2">
    <citation type="submission" date="2018-01" db="EMBL/GenBank/DDBJ databases">
        <title>Genomic study of Klebsiella pneumoniae.</title>
        <authorList>
            <person name="Yang Y."/>
            <person name="Bicalho R."/>
        </authorList>
    </citation>
    <scope>NUCLEOTIDE SEQUENCE [LARGE SCALE GENOMIC DNA]</scope>
    <source>
        <strain evidence="3 4">A8</strain>
    </source>
</reference>
<evidence type="ECO:0000256" key="2">
    <source>
        <dbReference type="SAM" id="Phobius"/>
    </source>
</evidence>
<feature type="non-terminal residue" evidence="3">
    <location>
        <position position="1"/>
    </location>
</feature>
<evidence type="ECO:0000313" key="4">
    <source>
        <dbReference type="Proteomes" id="UP000234412"/>
    </source>
</evidence>
<keyword evidence="2" id="KW-0472">Membrane</keyword>
<comment type="caution">
    <text evidence="3">The sequence shown here is derived from an EMBL/GenBank/DDBJ whole genome shotgun (WGS) entry which is preliminary data.</text>
</comment>
<dbReference type="Proteomes" id="UP000234412">
    <property type="component" value="Unassembled WGS sequence"/>
</dbReference>
<keyword evidence="2" id="KW-0812">Transmembrane</keyword>
<feature type="non-terminal residue" evidence="3">
    <location>
        <position position="221"/>
    </location>
</feature>
<protein>
    <submittedName>
        <fullName evidence="3">Uncharacterized protein</fullName>
    </submittedName>
</protein>
<evidence type="ECO:0000256" key="1">
    <source>
        <dbReference type="SAM" id="Coils"/>
    </source>
</evidence>
<evidence type="ECO:0000313" key="3">
    <source>
        <dbReference type="EMBL" id="PLM81479.1"/>
    </source>
</evidence>